<dbReference type="GeneID" id="59337855"/>
<protein>
    <submittedName>
        <fullName evidence="2">Uncharacterized protein</fullName>
    </submittedName>
</protein>
<name>A0A8H6CLA6_9LECA</name>
<feature type="region of interest" description="Disordered" evidence="1">
    <location>
        <begin position="317"/>
        <end position="340"/>
    </location>
</feature>
<comment type="caution">
    <text evidence="2">The sequence shown here is derived from an EMBL/GenBank/DDBJ whole genome shotgun (WGS) entry which is preliminary data.</text>
</comment>
<reference evidence="2 3" key="1">
    <citation type="journal article" date="2020" name="Genomics">
        <title>Complete, high-quality genomes from long-read metagenomic sequencing of two wolf lichen thalli reveals enigmatic genome architecture.</title>
        <authorList>
            <person name="McKenzie S.K."/>
            <person name="Walston R.F."/>
            <person name="Allen J.L."/>
        </authorList>
    </citation>
    <scope>NUCLEOTIDE SEQUENCE [LARGE SCALE GENOMIC DNA]</scope>
    <source>
        <strain evidence="2">WasteWater1</strain>
    </source>
</reference>
<feature type="compositionally biased region" description="Polar residues" evidence="1">
    <location>
        <begin position="52"/>
        <end position="66"/>
    </location>
</feature>
<dbReference type="Proteomes" id="UP000593566">
    <property type="component" value="Unassembled WGS sequence"/>
</dbReference>
<evidence type="ECO:0000313" key="2">
    <source>
        <dbReference type="EMBL" id="KAF6225460.1"/>
    </source>
</evidence>
<evidence type="ECO:0000256" key="1">
    <source>
        <dbReference type="SAM" id="MobiDB-lite"/>
    </source>
</evidence>
<evidence type="ECO:0000313" key="3">
    <source>
        <dbReference type="Proteomes" id="UP000593566"/>
    </source>
</evidence>
<dbReference type="EMBL" id="JACCJB010000007">
    <property type="protein sequence ID" value="KAF6225460.1"/>
    <property type="molecule type" value="Genomic_DNA"/>
</dbReference>
<dbReference type="AlphaFoldDB" id="A0A8H6CLA6"/>
<sequence length="340" mass="37649">MELNVQGPRPVNTAPTTTLDIDGESASSTKSTNREAHAINGSLKPHPPKPSLNPQTPASTTPTPLGTLSVLPRELRDEIYSHVCEREYDFGRFSDRLHRKWHSDGNTDLPMLTLSKTIREELLAVLHAEAVFSIRSARYFQNKAWTRNDIPFIDHIQRVGLSTAVCALSDEHCNESMLDPREANEQLSKMRAEPTSFFAGTEVPRKTCVIEFILCTPKTMLIRQSPLFDAIKHLTGFKTVTLKISSIREHWGPQDALIYIGEDPSFMDHAVGFAAIIDAIGSALEPSLGPNVISEAIVLQGIGWKITFHPRDYLSKQEKPEAGSGAQLEEAADTLTALEK</sequence>
<gene>
    <name evidence="2" type="ORF">HO133_009460</name>
</gene>
<feature type="region of interest" description="Disordered" evidence="1">
    <location>
        <begin position="1"/>
        <end position="68"/>
    </location>
</feature>
<proteinExistence type="predicted"/>
<dbReference type="RefSeq" id="XP_037154169.1">
    <property type="nucleotide sequence ID" value="XM_037300321.1"/>
</dbReference>
<keyword evidence="3" id="KW-1185">Reference proteome</keyword>
<accession>A0A8H6CLA6</accession>
<feature type="compositionally biased region" description="Polar residues" evidence="1">
    <location>
        <begin position="13"/>
        <end position="31"/>
    </location>
</feature>
<organism evidence="2 3">
    <name type="scientific">Letharia lupina</name>
    <dbReference type="NCBI Taxonomy" id="560253"/>
    <lineage>
        <taxon>Eukaryota</taxon>
        <taxon>Fungi</taxon>
        <taxon>Dikarya</taxon>
        <taxon>Ascomycota</taxon>
        <taxon>Pezizomycotina</taxon>
        <taxon>Lecanoromycetes</taxon>
        <taxon>OSLEUM clade</taxon>
        <taxon>Lecanoromycetidae</taxon>
        <taxon>Lecanorales</taxon>
        <taxon>Lecanorineae</taxon>
        <taxon>Parmeliaceae</taxon>
        <taxon>Letharia</taxon>
    </lineage>
</organism>